<comment type="caution">
    <text evidence="3">The sequence shown here is derived from an EMBL/GenBank/DDBJ whole genome shotgun (WGS) entry which is preliminary data.</text>
</comment>
<evidence type="ECO:0000313" key="3">
    <source>
        <dbReference type="EMBL" id="KAF2150245.1"/>
    </source>
</evidence>
<dbReference type="GO" id="GO:0016747">
    <property type="term" value="F:acyltransferase activity, transferring groups other than amino-acyl groups"/>
    <property type="evidence" value="ECO:0007669"/>
    <property type="project" value="InterPro"/>
</dbReference>
<dbReference type="AlphaFoldDB" id="A0A9P4IXF5"/>
<gene>
    <name evidence="3" type="ORF">K461DRAFT_245669</name>
</gene>
<feature type="transmembrane region" description="Helical" evidence="1">
    <location>
        <begin position="296"/>
        <end position="314"/>
    </location>
</feature>
<evidence type="ECO:0000313" key="4">
    <source>
        <dbReference type="Proteomes" id="UP000799439"/>
    </source>
</evidence>
<evidence type="ECO:0000259" key="2">
    <source>
        <dbReference type="Pfam" id="PF01757"/>
    </source>
</evidence>
<feature type="transmembrane region" description="Helical" evidence="1">
    <location>
        <begin position="109"/>
        <end position="126"/>
    </location>
</feature>
<protein>
    <recommendedName>
        <fullName evidence="2">Acyltransferase 3 domain-containing protein</fullName>
    </recommendedName>
</protein>
<feature type="non-terminal residue" evidence="3">
    <location>
        <position position="402"/>
    </location>
</feature>
<keyword evidence="1" id="KW-0812">Transmembrane</keyword>
<dbReference type="PANTHER" id="PTHR23028:SF134">
    <property type="entry name" value="PUTATIVE (AFU_ORTHOLOGUE AFUA_4G08520)-RELATED"/>
    <property type="match status" value="1"/>
</dbReference>
<dbReference type="OrthoDB" id="5819582at2759"/>
<sequence length="402" mass="45219">MDNPTSLRMSTAWLDGLRGFAALIVVFHHFGLAFWQKSVYAEVQNNNSILQLPILKFLYAGDAMVAIFFIVSGYSLSIKPLSLMRKSSDTRAQLFSSLASAIFRRPIRLLLPCIVSTFIYFHGWVLEPTPYIESSFLAQMKDWVLSLNRFLDFFTHDQYPRSSYDRHTWTIPIEFRCSCFLYLTQAATSHFSSKARLSILATAIIVAFCYNETWMLALFWSGMALCEINMIRDANTLSVHSASSGFSTWAMRLSKAVIVLVGAHLAAIPLFQHKFAPSYGFLDYIHLPGTESLGRQIWVCAGCLMIVTVISRTASCKRFFSSPVAKYLGRISFSLYLVHGPVLRGLGYSLAVVIAKLVGNDTPLKYNIAMMITMAITLPVVFALSHLFCIAIDEPIVQMARW</sequence>
<dbReference type="PANTHER" id="PTHR23028">
    <property type="entry name" value="ACETYLTRANSFERASE"/>
    <property type="match status" value="1"/>
</dbReference>
<keyword evidence="1" id="KW-0472">Membrane</keyword>
<feature type="transmembrane region" description="Helical" evidence="1">
    <location>
        <begin position="256"/>
        <end position="276"/>
    </location>
</feature>
<feature type="transmembrane region" description="Helical" evidence="1">
    <location>
        <begin position="199"/>
        <end position="220"/>
    </location>
</feature>
<accession>A0A9P4IXF5</accession>
<evidence type="ECO:0000256" key="1">
    <source>
        <dbReference type="SAM" id="Phobius"/>
    </source>
</evidence>
<name>A0A9P4IXF5_9PEZI</name>
<dbReference type="EMBL" id="ML996090">
    <property type="protein sequence ID" value="KAF2150245.1"/>
    <property type="molecule type" value="Genomic_DNA"/>
</dbReference>
<feature type="domain" description="Acyltransferase 3" evidence="2">
    <location>
        <begin position="12"/>
        <end position="382"/>
    </location>
</feature>
<keyword evidence="1" id="KW-1133">Transmembrane helix</keyword>
<feature type="transmembrane region" description="Helical" evidence="1">
    <location>
        <begin position="335"/>
        <end position="355"/>
    </location>
</feature>
<dbReference type="InterPro" id="IPR002656">
    <property type="entry name" value="Acyl_transf_3_dom"/>
</dbReference>
<dbReference type="Pfam" id="PF01757">
    <property type="entry name" value="Acyl_transf_3"/>
    <property type="match status" value="1"/>
</dbReference>
<dbReference type="InterPro" id="IPR050879">
    <property type="entry name" value="Acyltransferase_3"/>
</dbReference>
<keyword evidence="4" id="KW-1185">Reference proteome</keyword>
<reference evidence="3" key="1">
    <citation type="journal article" date="2020" name="Stud. Mycol.">
        <title>101 Dothideomycetes genomes: a test case for predicting lifestyles and emergence of pathogens.</title>
        <authorList>
            <person name="Haridas S."/>
            <person name="Albert R."/>
            <person name="Binder M."/>
            <person name="Bloem J."/>
            <person name="Labutti K."/>
            <person name="Salamov A."/>
            <person name="Andreopoulos B."/>
            <person name="Baker S."/>
            <person name="Barry K."/>
            <person name="Bills G."/>
            <person name="Bluhm B."/>
            <person name="Cannon C."/>
            <person name="Castanera R."/>
            <person name="Culley D."/>
            <person name="Daum C."/>
            <person name="Ezra D."/>
            <person name="Gonzalez J."/>
            <person name="Henrissat B."/>
            <person name="Kuo A."/>
            <person name="Liang C."/>
            <person name="Lipzen A."/>
            <person name="Lutzoni F."/>
            <person name="Magnuson J."/>
            <person name="Mondo S."/>
            <person name="Nolan M."/>
            <person name="Ohm R."/>
            <person name="Pangilinan J."/>
            <person name="Park H.-J."/>
            <person name="Ramirez L."/>
            <person name="Alfaro M."/>
            <person name="Sun H."/>
            <person name="Tritt A."/>
            <person name="Yoshinaga Y."/>
            <person name="Zwiers L.-H."/>
            <person name="Turgeon B."/>
            <person name="Goodwin S."/>
            <person name="Spatafora J."/>
            <person name="Crous P."/>
            <person name="Grigoriev I."/>
        </authorList>
    </citation>
    <scope>NUCLEOTIDE SEQUENCE</scope>
    <source>
        <strain evidence="3">CBS 260.36</strain>
    </source>
</reference>
<feature type="transmembrane region" description="Helical" evidence="1">
    <location>
        <begin position="367"/>
        <end position="392"/>
    </location>
</feature>
<organism evidence="3 4">
    <name type="scientific">Myriangium duriaei CBS 260.36</name>
    <dbReference type="NCBI Taxonomy" id="1168546"/>
    <lineage>
        <taxon>Eukaryota</taxon>
        <taxon>Fungi</taxon>
        <taxon>Dikarya</taxon>
        <taxon>Ascomycota</taxon>
        <taxon>Pezizomycotina</taxon>
        <taxon>Dothideomycetes</taxon>
        <taxon>Dothideomycetidae</taxon>
        <taxon>Myriangiales</taxon>
        <taxon>Myriangiaceae</taxon>
        <taxon>Myriangium</taxon>
    </lineage>
</organism>
<dbReference type="Proteomes" id="UP000799439">
    <property type="component" value="Unassembled WGS sequence"/>
</dbReference>
<proteinExistence type="predicted"/>
<feature type="transmembrane region" description="Helical" evidence="1">
    <location>
        <begin position="12"/>
        <end position="34"/>
    </location>
</feature>
<feature type="transmembrane region" description="Helical" evidence="1">
    <location>
        <begin position="54"/>
        <end position="76"/>
    </location>
</feature>